<evidence type="ECO:0000313" key="1">
    <source>
        <dbReference type="EMBL" id="EJZ84746.1"/>
    </source>
</evidence>
<accession>K0YMP3</accession>
<dbReference type="HOGENOM" id="CLU_936575_0_0_11"/>
<dbReference type="EMBL" id="ADMD01000001">
    <property type="protein sequence ID" value="EJZ84746.1"/>
    <property type="molecule type" value="Genomic_DNA"/>
</dbReference>
<protein>
    <submittedName>
        <fullName evidence="1">Uncharacterized protein</fullName>
    </submittedName>
</protein>
<name>K0YMP3_9ACTN</name>
<reference evidence="1 2" key="1">
    <citation type="submission" date="2012-08" db="EMBL/GenBank/DDBJ databases">
        <title>The Genome Sequence of Slackia piriformis YIT 12062.</title>
        <authorList>
            <consortium name="The Broad Institute Genome Sequencing Platform"/>
            <person name="Earl A."/>
            <person name="Ward D."/>
            <person name="Feldgarden M."/>
            <person name="Gevers D."/>
            <person name="Morotomi M."/>
            <person name="Walker B."/>
            <person name="Young S.K."/>
            <person name="Zeng Q."/>
            <person name="Gargeya S."/>
            <person name="Fitzgerald M."/>
            <person name="Haas B."/>
            <person name="Abouelleil A."/>
            <person name="Alvarado L."/>
            <person name="Arachchi H.M."/>
            <person name="Berlin A.M."/>
            <person name="Chapman S.B."/>
            <person name="Goldberg J."/>
            <person name="Griggs A."/>
            <person name="Gujja S."/>
            <person name="Hansen M."/>
            <person name="Howarth C."/>
            <person name="Imamovic A."/>
            <person name="Larimer J."/>
            <person name="McCowen C."/>
            <person name="Montmayeur A."/>
            <person name="Murphy C."/>
            <person name="Neiman D."/>
            <person name="Pearson M."/>
            <person name="Priest M."/>
            <person name="Roberts A."/>
            <person name="Saif S."/>
            <person name="Shea T."/>
            <person name="Sisk P."/>
            <person name="Sykes S."/>
            <person name="Wortman J."/>
            <person name="Nusbaum C."/>
            <person name="Birren B."/>
        </authorList>
    </citation>
    <scope>NUCLEOTIDE SEQUENCE [LARGE SCALE GENOMIC DNA]</scope>
    <source>
        <strain evidence="1 2">YIT 12062</strain>
    </source>
</reference>
<evidence type="ECO:0000313" key="2">
    <source>
        <dbReference type="Proteomes" id="UP000006069"/>
    </source>
</evidence>
<organism evidence="1 2">
    <name type="scientific">Slackia piriformis YIT 12062</name>
    <dbReference type="NCBI Taxonomy" id="742818"/>
    <lineage>
        <taxon>Bacteria</taxon>
        <taxon>Bacillati</taxon>
        <taxon>Actinomycetota</taxon>
        <taxon>Coriobacteriia</taxon>
        <taxon>Eggerthellales</taxon>
        <taxon>Eggerthellaceae</taxon>
        <taxon>Slackia</taxon>
    </lineage>
</organism>
<sequence length="297" mass="33429">MPCCENDRLVKDDRGNSFLYWWPPAGREGEASDVDLKTMGISHVPGEPAGIAIILKEPGKAGADDVTRMFPEDGSIGEAGYGVPYDSLNVAYNHEWWTCLCDEARKKRHIEVCCKDGRDGGYKGRCARYRNHFRSLCSLVSPAVDVFSDDDAFLERVFLANLRYPSESGAVGFSLESSCYKKMNETEKADRFLGLVRWMKDYSRDKHKVGAGKELGYVFVQADLYEGLVGHFGIPESRSRGCVAYANKTHGAFYLEEFDVWVIGDYHPLARHRLDLEKSRENFEAMKSDSVSVMKAD</sequence>
<keyword evidence="2" id="KW-1185">Reference proteome</keyword>
<dbReference type="InParanoid" id="K0YMP3"/>
<comment type="caution">
    <text evidence="1">The sequence shown here is derived from an EMBL/GenBank/DDBJ whole genome shotgun (WGS) entry which is preliminary data.</text>
</comment>
<proteinExistence type="predicted"/>
<dbReference type="Proteomes" id="UP000006069">
    <property type="component" value="Unassembled WGS sequence"/>
</dbReference>
<dbReference type="RefSeq" id="WP_009138586.1">
    <property type="nucleotide sequence ID" value="NZ_JH815198.1"/>
</dbReference>
<dbReference type="PATRIC" id="fig|742818.3.peg.389"/>
<dbReference type="AlphaFoldDB" id="K0YMP3"/>
<gene>
    <name evidence="1" type="ORF">HMPREF9451_00350</name>
</gene>